<evidence type="ECO:0000313" key="4">
    <source>
        <dbReference type="EMBL" id="KAJ9179663.1"/>
    </source>
</evidence>
<dbReference type="InterPro" id="IPR011990">
    <property type="entry name" value="TPR-like_helical_dom_sf"/>
</dbReference>
<feature type="repeat" description="PPR" evidence="3">
    <location>
        <begin position="191"/>
        <end position="225"/>
    </location>
</feature>
<accession>A0ABQ9MLF8</accession>
<dbReference type="PANTHER" id="PTHR47941">
    <property type="entry name" value="PENTATRICOPEPTIDE REPEAT-CONTAINING PROTEIN 3, MITOCHONDRIAL"/>
    <property type="match status" value="1"/>
</dbReference>
<evidence type="ECO:0000313" key="5">
    <source>
        <dbReference type="Proteomes" id="UP001174677"/>
    </source>
</evidence>
<reference evidence="4" key="1">
    <citation type="journal article" date="2023" name="Plant Biotechnol. J.">
        <title>Chromosome-level wild Hevea brasiliensis genome provides new tools for genomic-assisted breeding and valuable loci to elevate rubber yield.</title>
        <authorList>
            <person name="Cheng H."/>
            <person name="Song X."/>
            <person name="Hu Y."/>
            <person name="Wu T."/>
            <person name="Yang Q."/>
            <person name="An Z."/>
            <person name="Feng S."/>
            <person name="Deng Z."/>
            <person name="Wu W."/>
            <person name="Zeng X."/>
            <person name="Tu M."/>
            <person name="Wang X."/>
            <person name="Huang H."/>
        </authorList>
    </citation>
    <scope>NUCLEOTIDE SEQUENCE</scope>
    <source>
        <strain evidence="4">MT/VB/25A 57/8</strain>
    </source>
</reference>
<proteinExistence type="inferred from homology"/>
<dbReference type="Proteomes" id="UP001174677">
    <property type="component" value="Chromosome 5"/>
</dbReference>
<feature type="repeat" description="PPR" evidence="3">
    <location>
        <begin position="296"/>
        <end position="330"/>
    </location>
</feature>
<feature type="repeat" description="PPR" evidence="3">
    <location>
        <begin position="156"/>
        <end position="190"/>
    </location>
</feature>
<keyword evidence="2" id="KW-0677">Repeat</keyword>
<evidence type="ECO:0008006" key="6">
    <source>
        <dbReference type="Google" id="ProtNLM"/>
    </source>
</evidence>
<dbReference type="EMBL" id="JARPOI010000005">
    <property type="protein sequence ID" value="KAJ9179663.1"/>
    <property type="molecule type" value="Genomic_DNA"/>
</dbReference>
<evidence type="ECO:0000256" key="1">
    <source>
        <dbReference type="ARBA" id="ARBA00007626"/>
    </source>
</evidence>
<organism evidence="4 5">
    <name type="scientific">Hevea brasiliensis</name>
    <name type="common">Para rubber tree</name>
    <name type="synonym">Siphonia brasiliensis</name>
    <dbReference type="NCBI Taxonomy" id="3981"/>
    <lineage>
        <taxon>Eukaryota</taxon>
        <taxon>Viridiplantae</taxon>
        <taxon>Streptophyta</taxon>
        <taxon>Embryophyta</taxon>
        <taxon>Tracheophyta</taxon>
        <taxon>Spermatophyta</taxon>
        <taxon>Magnoliopsida</taxon>
        <taxon>eudicotyledons</taxon>
        <taxon>Gunneridae</taxon>
        <taxon>Pentapetalae</taxon>
        <taxon>rosids</taxon>
        <taxon>fabids</taxon>
        <taxon>Malpighiales</taxon>
        <taxon>Euphorbiaceae</taxon>
        <taxon>Crotonoideae</taxon>
        <taxon>Micrandreae</taxon>
        <taxon>Hevea</taxon>
    </lineage>
</organism>
<dbReference type="Pfam" id="PF13041">
    <property type="entry name" value="PPR_2"/>
    <property type="match status" value="2"/>
</dbReference>
<dbReference type="PROSITE" id="PS51375">
    <property type="entry name" value="PPR"/>
    <property type="match status" value="5"/>
</dbReference>
<comment type="similarity">
    <text evidence="1">Belongs to the PPR family. P subfamily.</text>
</comment>
<dbReference type="Gene3D" id="1.25.40.10">
    <property type="entry name" value="Tetratricopeptide repeat domain"/>
    <property type="match status" value="2"/>
</dbReference>
<name>A0ABQ9MLF8_HEVBR</name>
<feature type="repeat" description="PPR" evidence="3">
    <location>
        <begin position="226"/>
        <end position="260"/>
    </location>
</feature>
<dbReference type="NCBIfam" id="TIGR00756">
    <property type="entry name" value="PPR"/>
    <property type="match status" value="5"/>
</dbReference>
<protein>
    <recommendedName>
        <fullName evidence="6">Pentacotripeptide-repeat region of PRORP domain-containing protein</fullName>
    </recommendedName>
</protein>
<dbReference type="InterPro" id="IPR002885">
    <property type="entry name" value="PPR_rpt"/>
</dbReference>
<dbReference type="SUPFAM" id="SSF48452">
    <property type="entry name" value="TPR-like"/>
    <property type="match status" value="1"/>
</dbReference>
<sequence>MPSPYTPAPQHLLQSPSLGSTFLFNNICKVNCIKFPGRRLISLPKLSLSTANPAFPEGLSHLIDKKEIGLVENYSGLPIKKEKPETNRLQVENFVDVIRALPCKERNDILNGFTKDDQNWNISDLNDFLMAFLVANEPNLALKLYYDISSHGLAPDSCTFSIIIRCHCKINDADEAKRVLDRMQENGLNPNVATLTTLINSFCKRGKLQKAFEVLEVMERIGCRPTVQIYNCLLKGLCYVGRVEEAYELLEDIKKSSLEPDIYSYTAVMDGFCKVGRSDEAMELLNEALEMGLTPSAVTFNTLFEGYSKEGRPLKGIGVLKKMKQRNCMPDYISYSTLLHGLLIWRKIGQHC</sequence>
<evidence type="ECO:0000256" key="2">
    <source>
        <dbReference type="ARBA" id="ARBA00022737"/>
    </source>
</evidence>
<dbReference type="Pfam" id="PF12854">
    <property type="entry name" value="PPR_1"/>
    <property type="match status" value="2"/>
</dbReference>
<gene>
    <name evidence="4" type="ORF">P3X46_008009</name>
</gene>
<evidence type="ECO:0000256" key="3">
    <source>
        <dbReference type="PROSITE-ProRule" id="PRU00708"/>
    </source>
</evidence>
<keyword evidence="5" id="KW-1185">Reference proteome</keyword>
<comment type="caution">
    <text evidence="4">The sequence shown here is derived from an EMBL/GenBank/DDBJ whole genome shotgun (WGS) entry which is preliminary data.</text>
</comment>
<feature type="repeat" description="PPR" evidence="3">
    <location>
        <begin position="261"/>
        <end position="295"/>
    </location>
</feature>